<dbReference type="EMBL" id="PYGI01000014">
    <property type="protein sequence ID" value="PSL13094.1"/>
    <property type="molecule type" value="Genomic_DNA"/>
</dbReference>
<protein>
    <submittedName>
        <fullName evidence="1">Uncharacterized protein</fullName>
    </submittedName>
</protein>
<keyword evidence="2" id="KW-1185">Reference proteome</keyword>
<dbReference type="Proteomes" id="UP000242133">
    <property type="component" value="Unassembled WGS sequence"/>
</dbReference>
<organism evidence="1 2">
    <name type="scientific">Marinobacterium halophilum</name>
    <dbReference type="NCBI Taxonomy" id="267374"/>
    <lineage>
        <taxon>Bacteria</taxon>
        <taxon>Pseudomonadati</taxon>
        <taxon>Pseudomonadota</taxon>
        <taxon>Gammaproteobacteria</taxon>
        <taxon>Oceanospirillales</taxon>
        <taxon>Oceanospirillaceae</taxon>
        <taxon>Marinobacterium</taxon>
    </lineage>
</organism>
<gene>
    <name evidence="1" type="ORF">CLV44_11491</name>
</gene>
<accession>A0A2P8EUF8</accession>
<sequence>MIAHAIFVGGDLDLNTTNFMQRPATGEVLVTDLVSSGEVWDSYNAIDLIEACGGLAQMFGGEMLEALVA</sequence>
<comment type="caution">
    <text evidence="1">The sequence shown here is derived from an EMBL/GenBank/DDBJ whole genome shotgun (WGS) entry which is preliminary data.</text>
</comment>
<reference evidence="1 2" key="1">
    <citation type="submission" date="2018-03" db="EMBL/GenBank/DDBJ databases">
        <title>Genomic Encyclopedia of Archaeal and Bacterial Type Strains, Phase II (KMG-II): from individual species to whole genera.</title>
        <authorList>
            <person name="Goeker M."/>
        </authorList>
    </citation>
    <scope>NUCLEOTIDE SEQUENCE [LARGE SCALE GENOMIC DNA]</scope>
    <source>
        <strain evidence="1 2">DSM 17586</strain>
    </source>
</reference>
<evidence type="ECO:0000313" key="2">
    <source>
        <dbReference type="Proteomes" id="UP000242133"/>
    </source>
</evidence>
<evidence type="ECO:0000313" key="1">
    <source>
        <dbReference type="EMBL" id="PSL13094.1"/>
    </source>
</evidence>
<dbReference type="AlphaFoldDB" id="A0A2P8EUF8"/>
<proteinExistence type="predicted"/>
<name>A0A2P8EUF8_9GAMM</name>